<dbReference type="EMBL" id="DQVM01000115">
    <property type="protein sequence ID" value="HIQ30123.1"/>
    <property type="molecule type" value="Genomic_DNA"/>
</dbReference>
<dbReference type="Pfam" id="PF22691">
    <property type="entry name" value="Thiolase_C_1"/>
    <property type="match status" value="1"/>
</dbReference>
<accession>A0A833A4Y0</accession>
<keyword evidence="1" id="KW-0414">Isoprene biosynthesis</keyword>
<dbReference type="NCBIfam" id="NF004720">
    <property type="entry name" value="PRK06064.1"/>
    <property type="match status" value="1"/>
</dbReference>
<dbReference type="SUPFAM" id="SSF53901">
    <property type="entry name" value="Thiolase-like"/>
    <property type="match status" value="2"/>
</dbReference>
<dbReference type="Proteomes" id="UP000608579">
    <property type="component" value="Unassembled WGS sequence"/>
</dbReference>
<dbReference type="InterPro" id="IPR016039">
    <property type="entry name" value="Thiolase-like"/>
</dbReference>
<comment type="caution">
    <text evidence="4">The sequence shown here is derived from an EMBL/GenBank/DDBJ whole genome shotgun (WGS) entry which is preliminary data.</text>
</comment>
<reference evidence="4" key="1">
    <citation type="journal article" date="2020" name="ISME J.">
        <title>Gammaproteobacteria mediating utilization of methyl-, sulfur- and petroleum organic compounds in deep ocean hydrothermal plumes.</title>
        <authorList>
            <person name="Zhou Z."/>
            <person name="Liu Y."/>
            <person name="Pan J."/>
            <person name="Cron B.R."/>
            <person name="Toner B.M."/>
            <person name="Anantharaman K."/>
            <person name="Breier J.A."/>
            <person name="Dick G.J."/>
            <person name="Li M."/>
        </authorList>
    </citation>
    <scope>NUCLEOTIDE SEQUENCE</scope>
    <source>
        <strain evidence="4">SZUA-1515</strain>
    </source>
</reference>
<feature type="domain" description="Thiolase N-terminal" evidence="2">
    <location>
        <begin position="15"/>
        <end position="223"/>
    </location>
</feature>
<dbReference type="GO" id="GO:0016747">
    <property type="term" value="F:acyltransferase activity, transferring groups other than amino-acyl groups"/>
    <property type="evidence" value="ECO:0007669"/>
    <property type="project" value="InterPro"/>
</dbReference>
<sequence length="388" mass="41577">MKRVGIIGVGCSRFGVRDDVALQELAFEAVKEAVQDAGVNPADIELSVVGTVGTRNYELMPAVPINEYCGFSGRGPMRVEAACATGSAALYTAYTSISSGMADIAVAIGVEKMTEVDTATSLAVGGRSGNYLFEFHQYGTTFPGYYAMYASAHMARYGTTEKQMAMVAVKNHRNAALNPKAHFQKEISLEKALSSKYVAYPLKLFDCSPISDGAAAAILASEEKIRELGVDNPVWIDGVGYSSDTSNLTKRPDYVGLRTTVEAAAAAYKMAGIDNPVKQLDIAVVHDCFTIAEIMAYEDLRFCSKGEGGKFIENGDSDFGGRIPVNTFGGLKAKGHPLGATGVAMAYEAVKQLREEAGPLQVDLKNYRALTHNIGGTGHFGWVFILRR</sequence>
<gene>
    <name evidence="4" type="ORF">EYH45_06130</name>
</gene>
<dbReference type="InterPro" id="IPR055140">
    <property type="entry name" value="Thiolase_C_2"/>
</dbReference>
<evidence type="ECO:0000259" key="3">
    <source>
        <dbReference type="Pfam" id="PF22691"/>
    </source>
</evidence>
<evidence type="ECO:0000256" key="1">
    <source>
        <dbReference type="ARBA" id="ARBA00023229"/>
    </source>
</evidence>
<dbReference type="InterPro" id="IPR002155">
    <property type="entry name" value="Thiolase"/>
</dbReference>
<protein>
    <submittedName>
        <fullName evidence="4">Thiolase domain-containing protein</fullName>
    </submittedName>
</protein>
<dbReference type="AlphaFoldDB" id="A0A833A4Y0"/>
<dbReference type="Pfam" id="PF00108">
    <property type="entry name" value="Thiolase_N"/>
    <property type="match status" value="1"/>
</dbReference>
<dbReference type="InterPro" id="IPR020616">
    <property type="entry name" value="Thiolase_N"/>
</dbReference>
<evidence type="ECO:0000313" key="5">
    <source>
        <dbReference type="Proteomes" id="UP000608579"/>
    </source>
</evidence>
<proteinExistence type="predicted"/>
<evidence type="ECO:0000313" key="4">
    <source>
        <dbReference type="EMBL" id="HIQ30123.1"/>
    </source>
</evidence>
<dbReference type="GO" id="GO:0008299">
    <property type="term" value="P:isoprenoid biosynthetic process"/>
    <property type="evidence" value="ECO:0007669"/>
    <property type="project" value="UniProtKB-KW"/>
</dbReference>
<dbReference type="CDD" id="cd00829">
    <property type="entry name" value="SCP-x_thiolase"/>
    <property type="match status" value="1"/>
</dbReference>
<feature type="domain" description="Thiolase C-terminal" evidence="3">
    <location>
        <begin position="240"/>
        <end position="387"/>
    </location>
</feature>
<name>A0A833A4Y0_CALS0</name>
<organism evidence="4 5">
    <name type="scientific">Caldiarchaeum subterraneum</name>
    <dbReference type="NCBI Taxonomy" id="311458"/>
    <lineage>
        <taxon>Archaea</taxon>
        <taxon>Nitrososphaerota</taxon>
        <taxon>Candidatus Caldarchaeales</taxon>
        <taxon>Candidatus Caldarchaeaceae</taxon>
        <taxon>Candidatus Caldarchaeum</taxon>
    </lineage>
</organism>
<evidence type="ECO:0000259" key="2">
    <source>
        <dbReference type="Pfam" id="PF00108"/>
    </source>
</evidence>
<dbReference type="Gene3D" id="3.40.47.10">
    <property type="match status" value="1"/>
</dbReference>
<dbReference type="PIRSF" id="PIRSF000429">
    <property type="entry name" value="Ac-CoA_Ac_transf"/>
    <property type="match status" value="1"/>
</dbReference>
<dbReference type="PANTHER" id="PTHR42870">
    <property type="entry name" value="ACETYL-COA C-ACETYLTRANSFERASE"/>
    <property type="match status" value="1"/>
</dbReference>
<dbReference type="PANTHER" id="PTHR42870:SF6">
    <property type="entry name" value="ACETYL-COA C-ACYLTRANSFERASE"/>
    <property type="match status" value="1"/>
</dbReference>
<dbReference type="NCBIfam" id="NF009228">
    <property type="entry name" value="PRK12578.1"/>
    <property type="match status" value="1"/>
</dbReference>